<gene>
    <name evidence="1" type="ORF">OHB29_37120</name>
</gene>
<dbReference type="EMBL" id="CP107906">
    <property type="protein sequence ID" value="WUG98160.1"/>
    <property type="molecule type" value="Genomic_DNA"/>
</dbReference>
<organism evidence="1 2">
    <name type="scientific">Streptomyces violaceus</name>
    <name type="common">Streptomyces venezuelae</name>
    <dbReference type="NCBI Taxonomy" id="1936"/>
    <lineage>
        <taxon>Bacteria</taxon>
        <taxon>Bacillati</taxon>
        <taxon>Actinomycetota</taxon>
        <taxon>Actinomycetes</taxon>
        <taxon>Kitasatosporales</taxon>
        <taxon>Streptomycetaceae</taxon>
        <taxon>Streptomyces</taxon>
    </lineage>
</organism>
<name>A0ABZ1P2U7_STRVL</name>
<accession>A0ABZ1P2U7</accession>
<protein>
    <recommendedName>
        <fullName evidence="3">Integrase</fullName>
    </recommendedName>
</protein>
<keyword evidence="2" id="KW-1185">Reference proteome</keyword>
<evidence type="ECO:0000313" key="2">
    <source>
        <dbReference type="Proteomes" id="UP001341259"/>
    </source>
</evidence>
<reference evidence="1 2" key="1">
    <citation type="submission" date="2022-10" db="EMBL/GenBank/DDBJ databases">
        <title>The complete genomes of actinobacterial strains from the NBC collection.</title>
        <authorList>
            <person name="Joergensen T.S."/>
            <person name="Alvarez Arevalo M."/>
            <person name="Sterndorff E.B."/>
            <person name="Faurdal D."/>
            <person name="Vuksanovic O."/>
            <person name="Mourched A.-S."/>
            <person name="Charusanti P."/>
            <person name="Shaw S."/>
            <person name="Blin K."/>
            <person name="Weber T."/>
        </authorList>
    </citation>
    <scope>NUCLEOTIDE SEQUENCE [LARGE SCALE GENOMIC DNA]</scope>
    <source>
        <strain evidence="1 2">NBC_00456</strain>
    </source>
</reference>
<dbReference type="RefSeq" id="WP_328345727.1">
    <property type="nucleotide sequence ID" value="NZ_CP107906.1"/>
</dbReference>
<proteinExistence type="predicted"/>
<sequence>MALTVRQEAYPDEFDDARRIMLWLGARTTTVVTLGYFRTYAADLPDVLIA</sequence>
<dbReference type="Proteomes" id="UP001341259">
    <property type="component" value="Chromosome"/>
</dbReference>
<evidence type="ECO:0000313" key="1">
    <source>
        <dbReference type="EMBL" id="WUG98160.1"/>
    </source>
</evidence>
<evidence type="ECO:0008006" key="3">
    <source>
        <dbReference type="Google" id="ProtNLM"/>
    </source>
</evidence>